<dbReference type="InterPro" id="IPR009057">
    <property type="entry name" value="Homeodomain-like_sf"/>
</dbReference>
<keyword evidence="3" id="KW-0804">Transcription</keyword>
<dbReference type="InterPro" id="IPR032687">
    <property type="entry name" value="AraC-type_N"/>
</dbReference>
<reference evidence="6" key="1">
    <citation type="submission" date="2023-09" db="EMBL/GenBank/DDBJ databases">
        <authorList>
            <person name="Li S."/>
            <person name="Li X."/>
            <person name="Zhang C."/>
            <person name="Zhao Z."/>
        </authorList>
    </citation>
    <scope>NUCLEOTIDE SEQUENCE [LARGE SCALE GENOMIC DNA]</scope>
    <source>
        <strain evidence="6">SQ345</strain>
    </source>
</reference>
<gene>
    <name evidence="5" type="ORF">RI845_11650</name>
</gene>
<evidence type="ECO:0000256" key="3">
    <source>
        <dbReference type="ARBA" id="ARBA00023163"/>
    </source>
</evidence>
<dbReference type="PROSITE" id="PS01124">
    <property type="entry name" value="HTH_ARAC_FAMILY_2"/>
    <property type="match status" value="1"/>
</dbReference>
<dbReference type="SUPFAM" id="SSF46689">
    <property type="entry name" value="Homeodomain-like"/>
    <property type="match status" value="1"/>
</dbReference>
<proteinExistence type="predicted"/>
<dbReference type="PANTHER" id="PTHR47894:SF1">
    <property type="entry name" value="HTH-TYPE TRANSCRIPTIONAL REGULATOR VQSM"/>
    <property type="match status" value="1"/>
</dbReference>
<protein>
    <submittedName>
        <fullName evidence="5">Helix-turn-helix transcriptional regulator</fullName>
    </submittedName>
</protein>
<feature type="domain" description="HTH araC/xylS-type" evidence="4">
    <location>
        <begin position="225"/>
        <end position="323"/>
    </location>
</feature>
<sequence>MKNVFFMSSWVLKPVRDLLHEHKINVEQTFEKAMFPKTATSKDDAVISWACIRRMFRIIEEEIGIIDFGFDLITKVKIHHISHYLNYIAANSDTVEDALKGFIELNNDSANNAEMYFESSPSGLWFCFSQRQYSDTQFHTFEQMFIATFIEIVRYYTASEWLPKEVGLTSDIPSLLKHDYVSEAQLYLNHSSNRILVEQEILNKAPKATGIKRSDLPVYRDDIIGELTLVLTPYLQGFIPSLPQAALITGVSERSLQRYLHDRGLTYRKLIELLRINKAKQLLKDGRYTISDIAESLHYNHYNNFSRAFRAATTMSPSQYRKQHS</sequence>
<evidence type="ECO:0000313" key="5">
    <source>
        <dbReference type="EMBL" id="WNC67173.1"/>
    </source>
</evidence>
<dbReference type="InterPro" id="IPR018060">
    <property type="entry name" value="HTH_AraC"/>
</dbReference>
<keyword evidence="1" id="KW-0805">Transcription regulation</keyword>
<name>A0ABY9TEE3_9GAMM</name>
<dbReference type="Proteomes" id="UP001248581">
    <property type="component" value="Chromosome"/>
</dbReference>
<dbReference type="Pfam" id="PF12625">
    <property type="entry name" value="Arabinose_bd"/>
    <property type="match status" value="1"/>
</dbReference>
<accession>A0ABY9TEE3</accession>
<dbReference type="Pfam" id="PF12833">
    <property type="entry name" value="HTH_18"/>
    <property type="match status" value="1"/>
</dbReference>
<dbReference type="PANTHER" id="PTHR47894">
    <property type="entry name" value="HTH-TYPE TRANSCRIPTIONAL REGULATOR GADX"/>
    <property type="match status" value="1"/>
</dbReference>
<organism evidence="5 6">
    <name type="scientific">Thalassotalea nanhaiensis</name>
    <dbReference type="NCBI Taxonomy" id="3065648"/>
    <lineage>
        <taxon>Bacteria</taxon>
        <taxon>Pseudomonadati</taxon>
        <taxon>Pseudomonadota</taxon>
        <taxon>Gammaproteobacteria</taxon>
        <taxon>Alteromonadales</taxon>
        <taxon>Colwelliaceae</taxon>
        <taxon>Thalassotalea</taxon>
    </lineage>
</organism>
<dbReference type="SMART" id="SM00342">
    <property type="entry name" value="HTH_ARAC"/>
    <property type="match status" value="1"/>
</dbReference>
<evidence type="ECO:0000313" key="6">
    <source>
        <dbReference type="Proteomes" id="UP001248581"/>
    </source>
</evidence>
<evidence type="ECO:0000256" key="2">
    <source>
        <dbReference type="ARBA" id="ARBA00023125"/>
    </source>
</evidence>
<evidence type="ECO:0000259" key="4">
    <source>
        <dbReference type="PROSITE" id="PS01124"/>
    </source>
</evidence>
<dbReference type="RefSeq" id="WP_348386337.1">
    <property type="nucleotide sequence ID" value="NZ_CP134146.1"/>
</dbReference>
<keyword evidence="6" id="KW-1185">Reference proteome</keyword>
<keyword evidence="2" id="KW-0238">DNA-binding</keyword>
<dbReference type="EMBL" id="CP134146">
    <property type="protein sequence ID" value="WNC67173.1"/>
    <property type="molecule type" value="Genomic_DNA"/>
</dbReference>
<dbReference type="Gene3D" id="1.10.10.60">
    <property type="entry name" value="Homeodomain-like"/>
    <property type="match status" value="1"/>
</dbReference>
<evidence type="ECO:0000256" key="1">
    <source>
        <dbReference type="ARBA" id="ARBA00023015"/>
    </source>
</evidence>